<dbReference type="RefSeq" id="WP_118225165.1">
    <property type="nucleotide sequence ID" value="NZ_QRIC01000022.1"/>
</dbReference>
<dbReference type="EMBL" id="QRIC01000022">
    <property type="protein sequence ID" value="RHG24673.1"/>
    <property type="molecule type" value="Genomic_DNA"/>
</dbReference>
<gene>
    <name evidence="2" type="ORF">DW265_09905</name>
</gene>
<proteinExistence type="predicted"/>
<keyword evidence="1" id="KW-1133">Transmembrane helix</keyword>
<reference evidence="2 3" key="1">
    <citation type="submission" date="2018-08" db="EMBL/GenBank/DDBJ databases">
        <title>A genome reference for cultivated species of the human gut microbiota.</title>
        <authorList>
            <person name="Zou Y."/>
            <person name="Xue W."/>
            <person name="Luo G."/>
        </authorList>
    </citation>
    <scope>NUCLEOTIDE SEQUENCE [LARGE SCALE GENOMIC DNA]</scope>
    <source>
        <strain evidence="2 3">AM22-22</strain>
    </source>
</reference>
<keyword evidence="1" id="KW-0472">Membrane</keyword>
<comment type="caution">
    <text evidence="2">The sequence shown here is derived from an EMBL/GenBank/DDBJ whole genome shotgun (WGS) entry which is preliminary data.</text>
</comment>
<feature type="transmembrane region" description="Helical" evidence="1">
    <location>
        <begin position="160"/>
        <end position="182"/>
    </location>
</feature>
<keyword evidence="1" id="KW-0812">Transmembrane</keyword>
<keyword evidence="3" id="KW-1185">Reference proteome</keyword>
<sequence>MIDEHKAKIILWGITIITGILVLRCLFSPNKAWIFPLLILLILSCPKIDERINKITKATTTFYFEKFRMLCMFVLPIAVPFIAIYMVTIFSSKNISESKLFLEVEMVLKIGYYITYILIAFLYHKTNKKNKYIFFGIYYFLCIIISYIPVNDFWGNSADIIILLIESILMPIKEAILTYIIFDTVLDNNKEKKKFNVIVEREDNKSREEYLIEIEKSKKSNQPSNA</sequence>
<feature type="transmembrane region" description="Helical" evidence="1">
    <location>
        <begin position="70"/>
        <end position="91"/>
    </location>
</feature>
<feature type="transmembrane region" description="Helical" evidence="1">
    <location>
        <begin position="106"/>
        <end position="123"/>
    </location>
</feature>
<protein>
    <submittedName>
        <fullName evidence="2">Uncharacterized protein</fullName>
    </submittedName>
</protein>
<evidence type="ECO:0000256" key="1">
    <source>
        <dbReference type="SAM" id="Phobius"/>
    </source>
</evidence>
<feature type="transmembrane region" description="Helical" evidence="1">
    <location>
        <begin position="33"/>
        <end position="49"/>
    </location>
</feature>
<evidence type="ECO:0000313" key="3">
    <source>
        <dbReference type="Proteomes" id="UP000284095"/>
    </source>
</evidence>
<name>A0A414ST98_9FIRM</name>
<evidence type="ECO:0000313" key="2">
    <source>
        <dbReference type="EMBL" id="RHG24673.1"/>
    </source>
</evidence>
<dbReference type="Proteomes" id="UP000284095">
    <property type="component" value="Unassembled WGS sequence"/>
</dbReference>
<dbReference type="AlphaFoldDB" id="A0A414ST98"/>
<accession>A0A414ST98</accession>
<feature type="transmembrane region" description="Helical" evidence="1">
    <location>
        <begin position="9"/>
        <end position="27"/>
    </location>
</feature>
<feature type="transmembrane region" description="Helical" evidence="1">
    <location>
        <begin position="132"/>
        <end position="148"/>
    </location>
</feature>
<organism evidence="2 3">
    <name type="scientific">Dorea longicatena</name>
    <dbReference type="NCBI Taxonomy" id="88431"/>
    <lineage>
        <taxon>Bacteria</taxon>
        <taxon>Bacillati</taxon>
        <taxon>Bacillota</taxon>
        <taxon>Clostridia</taxon>
        <taxon>Lachnospirales</taxon>
        <taxon>Lachnospiraceae</taxon>
        <taxon>Dorea</taxon>
    </lineage>
</organism>